<protein>
    <submittedName>
        <fullName evidence="5">Short-chain dehydrogenase</fullName>
    </submittedName>
</protein>
<dbReference type="Gene3D" id="3.40.50.720">
    <property type="entry name" value="NAD(P)-binding Rossmann-like Domain"/>
    <property type="match status" value="1"/>
</dbReference>
<proteinExistence type="inferred from homology"/>
<dbReference type="PRINTS" id="PR00080">
    <property type="entry name" value="SDRFAMILY"/>
</dbReference>
<dbReference type="RefSeq" id="WP_103934981.1">
    <property type="nucleotide sequence ID" value="NZ_FNVA01000008.1"/>
</dbReference>
<organism evidence="5 6">
    <name type="scientific">Bryocella elongata</name>
    <dbReference type="NCBI Taxonomy" id="863522"/>
    <lineage>
        <taxon>Bacteria</taxon>
        <taxon>Pseudomonadati</taxon>
        <taxon>Acidobacteriota</taxon>
        <taxon>Terriglobia</taxon>
        <taxon>Terriglobales</taxon>
        <taxon>Acidobacteriaceae</taxon>
        <taxon>Bryocella</taxon>
    </lineage>
</organism>
<dbReference type="SUPFAM" id="SSF51735">
    <property type="entry name" value="NAD(P)-binding Rossmann-fold domains"/>
    <property type="match status" value="1"/>
</dbReference>
<dbReference type="InterPro" id="IPR045313">
    <property type="entry name" value="CBR1-like"/>
</dbReference>
<keyword evidence="3" id="KW-0560">Oxidoreductase</keyword>
<evidence type="ECO:0000313" key="5">
    <source>
        <dbReference type="EMBL" id="SEG66590.1"/>
    </source>
</evidence>
<dbReference type="InterPro" id="IPR036291">
    <property type="entry name" value="NAD(P)-bd_dom_sf"/>
</dbReference>
<dbReference type="OrthoDB" id="5786478at2"/>
<dbReference type="PANTHER" id="PTHR43963">
    <property type="entry name" value="CARBONYL REDUCTASE 1-RELATED"/>
    <property type="match status" value="1"/>
</dbReference>
<dbReference type="CDD" id="cd05324">
    <property type="entry name" value="carb_red_PTCR-like_SDR_c"/>
    <property type="match status" value="1"/>
</dbReference>
<gene>
    <name evidence="5" type="ORF">SAMN05421819_4141</name>
</gene>
<evidence type="ECO:0000256" key="2">
    <source>
        <dbReference type="ARBA" id="ARBA00022857"/>
    </source>
</evidence>
<accession>A0A1H6C0U6</accession>
<keyword evidence="6" id="KW-1185">Reference proteome</keyword>
<evidence type="ECO:0000256" key="3">
    <source>
        <dbReference type="ARBA" id="ARBA00023002"/>
    </source>
</evidence>
<evidence type="ECO:0000313" key="6">
    <source>
        <dbReference type="Proteomes" id="UP000236728"/>
    </source>
</evidence>
<dbReference type="EMBL" id="FNVA01000008">
    <property type="protein sequence ID" value="SEG66590.1"/>
    <property type="molecule type" value="Genomic_DNA"/>
</dbReference>
<evidence type="ECO:0000256" key="4">
    <source>
        <dbReference type="RuleBase" id="RU000363"/>
    </source>
</evidence>
<dbReference type="Pfam" id="PF00106">
    <property type="entry name" value="adh_short"/>
    <property type="match status" value="1"/>
</dbReference>
<dbReference type="GO" id="GO:0016616">
    <property type="term" value="F:oxidoreductase activity, acting on the CH-OH group of donors, NAD or NADP as acceptor"/>
    <property type="evidence" value="ECO:0007669"/>
    <property type="project" value="InterPro"/>
</dbReference>
<sequence>MSTPQDAIAGTEGRKVALVSGANKGLGFETARQLGRMGYIVYVGSRDAMKGEIAARRMRAEGIDARVLKLDVTKQSDIDAAAKKIGAECGVLDALVNNAGVMHEKSWTVNSTSATDMTSLRATYEANVFAVVAVTQAMLPLLRKSAAGRIVNVSSILGSVSLQATPGSPTYATKLFAYNSSKAALNMFTISLAHELRNTKIKVNSAHPGWVKTDLGGDAAPLNAEAGAKTEVELATLPEDGPTGGFFHDGKPIAW</sequence>
<dbReference type="AlphaFoldDB" id="A0A1H6C0U6"/>
<dbReference type="PRINTS" id="PR00081">
    <property type="entry name" value="GDHRDH"/>
</dbReference>
<comment type="similarity">
    <text evidence="1 4">Belongs to the short-chain dehydrogenases/reductases (SDR) family.</text>
</comment>
<dbReference type="Proteomes" id="UP000236728">
    <property type="component" value="Unassembled WGS sequence"/>
</dbReference>
<keyword evidence="2" id="KW-0521">NADP</keyword>
<dbReference type="InterPro" id="IPR002347">
    <property type="entry name" value="SDR_fam"/>
</dbReference>
<dbReference type="PANTHER" id="PTHR43963:SF6">
    <property type="entry name" value="CHAIN DEHYDROGENASE FAMILY PROTEIN, PUTATIVE (AFU_ORTHOLOGUE AFUA_3G15350)-RELATED"/>
    <property type="match status" value="1"/>
</dbReference>
<reference evidence="5 6" key="1">
    <citation type="submission" date="2016-10" db="EMBL/GenBank/DDBJ databases">
        <authorList>
            <person name="de Groot N.N."/>
        </authorList>
    </citation>
    <scope>NUCLEOTIDE SEQUENCE [LARGE SCALE GENOMIC DNA]</scope>
    <source>
        <strain evidence="5 6">DSM 22489</strain>
    </source>
</reference>
<evidence type="ECO:0000256" key="1">
    <source>
        <dbReference type="ARBA" id="ARBA00006484"/>
    </source>
</evidence>
<name>A0A1H6C0U6_9BACT</name>